<dbReference type="PIRSF" id="PIRSF018968">
    <property type="entry name" value="ABC_permease_BceB"/>
    <property type="match status" value="1"/>
</dbReference>
<evidence type="ECO:0000259" key="7">
    <source>
        <dbReference type="Pfam" id="PF02687"/>
    </source>
</evidence>
<feature type="transmembrane region" description="Helical" evidence="6">
    <location>
        <begin position="592"/>
        <end position="614"/>
    </location>
</feature>
<dbReference type="Proteomes" id="UP001175097">
    <property type="component" value="Unassembled WGS sequence"/>
</dbReference>
<feature type="transmembrane region" description="Helical" evidence="6">
    <location>
        <begin position="620"/>
        <end position="640"/>
    </location>
</feature>
<evidence type="ECO:0000313" key="8">
    <source>
        <dbReference type="EMBL" id="MDN4608438.1"/>
    </source>
</evidence>
<dbReference type="InterPro" id="IPR027022">
    <property type="entry name" value="ABC_permease_BceB-typ"/>
</dbReference>
<reference evidence="8" key="1">
    <citation type="submission" date="2023-03" db="EMBL/GenBank/DDBJ databases">
        <title>MT1 and MT2 Draft Genomes of Novel Species.</title>
        <authorList>
            <person name="Venkateswaran K."/>
        </authorList>
    </citation>
    <scope>NUCLEOTIDE SEQUENCE</scope>
    <source>
        <strain evidence="8">F6_3S_P_2</strain>
    </source>
</reference>
<keyword evidence="9" id="KW-1185">Reference proteome</keyword>
<evidence type="ECO:0000256" key="5">
    <source>
        <dbReference type="ARBA" id="ARBA00023136"/>
    </source>
</evidence>
<comment type="similarity">
    <text evidence="6">Belongs to the ABC-4 integral membrane protein family.</text>
</comment>
<dbReference type="RefSeq" id="WP_301244493.1">
    <property type="nucleotide sequence ID" value="NZ_JAROCC010000011.1"/>
</dbReference>
<feature type="transmembrane region" description="Helical" evidence="6">
    <location>
        <begin position="198"/>
        <end position="216"/>
    </location>
</feature>
<feature type="transmembrane region" description="Helical" evidence="6">
    <location>
        <begin position="533"/>
        <end position="558"/>
    </location>
</feature>
<sequence>MTLYDVVFKNIKYNIQKYFIYIASLTFSVLIYFTFVSLQYNEQISEAFAREDKMGPLLTIVSVFLSLFIMVFVWYSNAFFITNRKQEIGLYSLVGGTKKEIGKMLFYENMSLGVLALVIGIGLGQLFSTFFSMILLKVMGFSLVVHFSIQPAAIIQTALVFLFIMSITSIQGYLIAYRFNLIELFQAKQKMQQQWKPSYILAVLAVVLIGFGYWSLLHASESKSWTDHFGRNFTMILAVLVIGSYLLFHTGSGFLVHIWQKRKKSYQRWKNLLTLTQLKSRLRSNGLLLTIISVLNGVTLVAFGFAYTIYFNTLQTLEDHVPFSYQFGAQSDLTDNEMTKILETHKEHAVIFDETFEYLVVLGSANGLDSVPGGFLYYRDSFSVLSISTYNLLAGKLGRAPIDTIQGENETVILGRNFIGSQKKDENVGSRLSLISPEGELPFHIIGNKVETLFSYNVQPSVLIVNDGIYEYLKKGGAIHTTRVIKVDNQKESGRLTADLKSVYEWNGTESEWFEPDKGFYSFSESYQTAQSIYGLLIFLFGFMGLVFLVATGSVIYFKTLTEAAEDRKRYEILRKIGLSRKKVKVLIARQTFLLFLLPLLVGIAHSCTILAALSNVMDINFIYPVSISVLVYTCLYGLYYHLTVSTANKLVNS</sequence>
<dbReference type="Pfam" id="PF02687">
    <property type="entry name" value="FtsX"/>
    <property type="match status" value="2"/>
</dbReference>
<gene>
    <name evidence="8" type="ORF">P5G49_13250</name>
</gene>
<dbReference type="InterPro" id="IPR052536">
    <property type="entry name" value="ABC-4_Integral_Memb_Prot"/>
</dbReference>
<organism evidence="8 9">
    <name type="scientific">Sporosarcina highlanderae</name>
    <dbReference type="NCBI Taxonomy" id="3035916"/>
    <lineage>
        <taxon>Bacteria</taxon>
        <taxon>Bacillati</taxon>
        <taxon>Bacillota</taxon>
        <taxon>Bacilli</taxon>
        <taxon>Bacillales</taxon>
        <taxon>Caryophanaceae</taxon>
        <taxon>Sporosarcina</taxon>
    </lineage>
</organism>
<feature type="domain" description="ABC3 transporter permease C-terminal" evidence="7">
    <location>
        <begin position="60"/>
        <end position="178"/>
    </location>
</feature>
<comment type="subcellular location">
    <subcellularLocation>
        <location evidence="1 6">Cell membrane</location>
        <topology evidence="1 6">Multi-pass membrane protein</topology>
    </subcellularLocation>
</comment>
<dbReference type="EMBL" id="JAROCC010000011">
    <property type="protein sequence ID" value="MDN4608438.1"/>
    <property type="molecule type" value="Genomic_DNA"/>
</dbReference>
<feature type="transmembrane region" description="Helical" evidence="6">
    <location>
        <begin position="287"/>
        <end position="310"/>
    </location>
</feature>
<evidence type="ECO:0000313" key="9">
    <source>
        <dbReference type="Proteomes" id="UP001175097"/>
    </source>
</evidence>
<keyword evidence="4 6" id="KW-1133">Transmembrane helix</keyword>
<evidence type="ECO:0000256" key="4">
    <source>
        <dbReference type="ARBA" id="ARBA00022989"/>
    </source>
</evidence>
<feature type="transmembrane region" description="Helical" evidence="6">
    <location>
        <begin position="154"/>
        <end position="177"/>
    </location>
</feature>
<dbReference type="PANTHER" id="PTHR46795">
    <property type="entry name" value="ABC TRANSPORTER PERMEASE-RELATED-RELATED"/>
    <property type="match status" value="1"/>
</dbReference>
<accession>A0ABT8JTG1</accession>
<protein>
    <submittedName>
        <fullName evidence="8">ABC transporter permease</fullName>
    </submittedName>
</protein>
<name>A0ABT8JTG1_9BACL</name>
<feature type="transmembrane region" description="Helical" evidence="6">
    <location>
        <begin position="236"/>
        <end position="259"/>
    </location>
</feature>
<feature type="transmembrane region" description="Helical" evidence="6">
    <location>
        <begin position="55"/>
        <end position="75"/>
    </location>
</feature>
<dbReference type="InterPro" id="IPR003838">
    <property type="entry name" value="ABC3_permease_C"/>
</dbReference>
<feature type="transmembrane region" description="Helical" evidence="6">
    <location>
        <begin position="112"/>
        <end position="134"/>
    </location>
</feature>
<proteinExistence type="inferred from homology"/>
<evidence type="ECO:0000256" key="1">
    <source>
        <dbReference type="ARBA" id="ARBA00004651"/>
    </source>
</evidence>
<keyword evidence="2 6" id="KW-1003">Cell membrane</keyword>
<comment type="caution">
    <text evidence="8">The sequence shown here is derived from an EMBL/GenBank/DDBJ whole genome shotgun (WGS) entry which is preliminary data.</text>
</comment>
<feature type="domain" description="ABC3 transporter permease C-terminal" evidence="7">
    <location>
        <begin position="543"/>
        <end position="636"/>
    </location>
</feature>
<evidence type="ECO:0000256" key="2">
    <source>
        <dbReference type="ARBA" id="ARBA00022475"/>
    </source>
</evidence>
<keyword evidence="6" id="KW-0813">Transport</keyword>
<dbReference type="PANTHER" id="PTHR46795:SF3">
    <property type="entry name" value="ABC TRANSPORTER PERMEASE"/>
    <property type="match status" value="1"/>
</dbReference>
<feature type="transmembrane region" description="Helical" evidence="6">
    <location>
        <begin position="18"/>
        <end position="35"/>
    </location>
</feature>
<evidence type="ECO:0000256" key="6">
    <source>
        <dbReference type="PIRNR" id="PIRNR018968"/>
    </source>
</evidence>
<keyword evidence="3 6" id="KW-0812">Transmembrane</keyword>
<evidence type="ECO:0000256" key="3">
    <source>
        <dbReference type="ARBA" id="ARBA00022692"/>
    </source>
</evidence>
<keyword evidence="5 6" id="KW-0472">Membrane</keyword>